<accession>A0A382DXE9</accession>
<protein>
    <recommendedName>
        <fullName evidence="2">Peptidase M14 carboxypeptidase A domain-containing protein</fullName>
    </recommendedName>
</protein>
<gene>
    <name evidence="1" type="ORF">METZ01_LOCUS195101</name>
</gene>
<proteinExistence type="predicted"/>
<feature type="non-terminal residue" evidence="1">
    <location>
        <position position="113"/>
    </location>
</feature>
<name>A0A382DXE9_9ZZZZ</name>
<evidence type="ECO:0000313" key="1">
    <source>
        <dbReference type="EMBL" id="SVB42247.1"/>
    </source>
</evidence>
<dbReference type="AlphaFoldDB" id="A0A382DXE9"/>
<organism evidence="1">
    <name type="scientific">marine metagenome</name>
    <dbReference type="NCBI Taxonomy" id="408172"/>
    <lineage>
        <taxon>unclassified sequences</taxon>
        <taxon>metagenomes</taxon>
        <taxon>ecological metagenomes</taxon>
    </lineage>
</organism>
<dbReference type="EMBL" id="UINC01041247">
    <property type="protein sequence ID" value="SVB42247.1"/>
    <property type="molecule type" value="Genomic_DNA"/>
</dbReference>
<reference evidence="1" key="1">
    <citation type="submission" date="2018-05" db="EMBL/GenBank/DDBJ databases">
        <authorList>
            <person name="Lanie J.A."/>
            <person name="Ng W.-L."/>
            <person name="Kazmierczak K.M."/>
            <person name="Andrzejewski T.M."/>
            <person name="Davidsen T.M."/>
            <person name="Wayne K.J."/>
            <person name="Tettelin H."/>
            <person name="Glass J.I."/>
            <person name="Rusch D."/>
            <person name="Podicherti R."/>
            <person name="Tsui H.-C.T."/>
            <person name="Winkler M.E."/>
        </authorList>
    </citation>
    <scope>NUCLEOTIDE SEQUENCE</scope>
</reference>
<evidence type="ECO:0008006" key="2">
    <source>
        <dbReference type="Google" id="ProtNLM"/>
    </source>
</evidence>
<sequence>MKTKKLLFIFLSVLSFFFLYPTVSPAQQIPTPEAFFGFRMGTDRKLARWDKMVDYYHMLEEMSQRIKVENMGTTTLDNPFLALYISSPDNLARLEEIRQHNATLSDPRGVAQA</sequence>